<dbReference type="RefSeq" id="WP_119848089.1">
    <property type="nucleotide sequence ID" value="NZ_CP032412.1"/>
</dbReference>
<dbReference type="Proteomes" id="UP000266552">
    <property type="component" value="Chromosome"/>
</dbReference>
<organism evidence="1 2">
    <name type="scientific">Paenibacillus lautus</name>
    <name type="common">Bacillus lautus</name>
    <dbReference type="NCBI Taxonomy" id="1401"/>
    <lineage>
        <taxon>Bacteria</taxon>
        <taxon>Bacillati</taxon>
        <taxon>Bacillota</taxon>
        <taxon>Bacilli</taxon>
        <taxon>Bacillales</taxon>
        <taxon>Paenibacillaceae</taxon>
        <taxon>Paenibacillus</taxon>
    </lineage>
</organism>
<evidence type="ECO:0000313" key="2">
    <source>
        <dbReference type="Proteomes" id="UP000266552"/>
    </source>
</evidence>
<reference evidence="1 2" key="1">
    <citation type="submission" date="2018-09" db="EMBL/GenBank/DDBJ databases">
        <title>Genome Sequence of Paenibacillus lautus Strain E7593-69, Azo Dye-Degrading Bacteria, Isolated from Commercial Tattoo Inks.</title>
        <authorList>
            <person name="Nho S.W."/>
            <person name="Kim S.-J."/>
            <person name="Kweon O."/>
            <person name="Cerniglia C.E."/>
        </authorList>
    </citation>
    <scope>NUCLEOTIDE SEQUENCE [LARGE SCALE GENOMIC DNA]</scope>
    <source>
        <strain evidence="1 2">E7593-69</strain>
    </source>
</reference>
<protein>
    <recommendedName>
        <fullName evidence="3">NodB homology domain-containing protein</fullName>
    </recommendedName>
</protein>
<gene>
    <name evidence="1" type="ORF">D5F53_13175</name>
</gene>
<dbReference type="AlphaFoldDB" id="A0A385TMD4"/>
<accession>A0A385TMD4</accession>
<dbReference type="KEGG" id="plw:D5F53_13175"/>
<evidence type="ECO:0000313" key="1">
    <source>
        <dbReference type="EMBL" id="AYB44188.1"/>
    </source>
</evidence>
<keyword evidence="2" id="KW-1185">Reference proteome</keyword>
<sequence>MKKTAKIGLWVNRQSAEYFWGHGQDLFQLYVEEVLGHAGIPYARFDDAETLESYEPDIIVVLHPGEKEEDLNRLEQWARRGATLISYGGLNRMAGRLGCTRFAIRDAVYGDLSELSYAQGIPVLRAVSSDPWMVSEKSDIPVQADGVLCRLRKAGAEAAAAVLEFPLGAGRLIRWNVDIPANIVMLQQGGGPVVQDGIPAPDGTGAVDEGILKADDRCELDWNEDRSVTETGMPYFDTPHADWWREVIVRQLMEEADALGLSLPFLDYWPEGVHQVAMISHDSDFNVEEAARTTLSVLQYNGVRSTWCMIEPGYSSSLYKEIQAAGHELAFHFNALEQENGIWSAEEFTRQLNVIRSTSGSPIVSNKNHYTRFEGWGELYEWCELNGIEADQTRGPSKKGNVGFPFGSCHPYYPIARSHERNRLYRVLQIGFLTQDLEHPTLSDVSVIAPFLEKVSEVRGVAHFLFHQQHIHNLKQVRHALSLAVETAKRLGYVFWTSEEITRWEQARRAAVLRVGADGILIAENLPQGAVLRLPLNAEADPSASRTEIRFGRPCAEAASSVKTAAE</sequence>
<dbReference type="InterPro" id="IPR011330">
    <property type="entry name" value="Glyco_hydro/deAcase_b/a-brl"/>
</dbReference>
<dbReference type="Gene3D" id="3.20.20.370">
    <property type="entry name" value="Glycoside hydrolase/deacetylase"/>
    <property type="match status" value="1"/>
</dbReference>
<name>A0A385TMD4_PAELA</name>
<proteinExistence type="predicted"/>
<evidence type="ECO:0008006" key="3">
    <source>
        <dbReference type="Google" id="ProtNLM"/>
    </source>
</evidence>
<dbReference type="GO" id="GO:0005975">
    <property type="term" value="P:carbohydrate metabolic process"/>
    <property type="evidence" value="ECO:0007669"/>
    <property type="project" value="InterPro"/>
</dbReference>
<dbReference type="EMBL" id="CP032412">
    <property type="protein sequence ID" value="AYB44188.1"/>
    <property type="molecule type" value="Genomic_DNA"/>
</dbReference>
<dbReference type="SUPFAM" id="SSF88713">
    <property type="entry name" value="Glycoside hydrolase/deacetylase"/>
    <property type="match status" value="1"/>
</dbReference>